<dbReference type="Proteomes" id="UP000677082">
    <property type="component" value="Unassembled WGS sequence"/>
</dbReference>
<gene>
    <name evidence="1" type="ORF">Ato02nite_010970</name>
</gene>
<dbReference type="EMBL" id="BOQN01000014">
    <property type="protein sequence ID" value="GIM89304.1"/>
    <property type="molecule type" value="Genomic_DNA"/>
</dbReference>
<reference evidence="1 2" key="1">
    <citation type="submission" date="2021-03" db="EMBL/GenBank/DDBJ databases">
        <title>Whole genome shotgun sequence of Actinoplanes toevensis NBRC 105298.</title>
        <authorList>
            <person name="Komaki H."/>
            <person name="Tamura T."/>
        </authorList>
    </citation>
    <scope>NUCLEOTIDE SEQUENCE [LARGE SCALE GENOMIC DNA]</scope>
    <source>
        <strain evidence="1 2">NBRC 105298</strain>
    </source>
</reference>
<keyword evidence="2" id="KW-1185">Reference proteome</keyword>
<accession>A0A919T4P5</accession>
<evidence type="ECO:0000313" key="1">
    <source>
        <dbReference type="EMBL" id="GIM89304.1"/>
    </source>
</evidence>
<dbReference type="AlphaFoldDB" id="A0A919T4P5"/>
<proteinExistence type="predicted"/>
<organism evidence="1 2">
    <name type="scientific">Paractinoplanes toevensis</name>
    <dbReference type="NCBI Taxonomy" id="571911"/>
    <lineage>
        <taxon>Bacteria</taxon>
        <taxon>Bacillati</taxon>
        <taxon>Actinomycetota</taxon>
        <taxon>Actinomycetes</taxon>
        <taxon>Micromonosporales</taxon>
        <taxon>Micromonosporaceae</taxon>
        <taxon>Paractinoplanes</taxon>
    </lineage>
</organism>
<name>A0A919T4P5_9ACTN</name>
<sequence>MALIEVDQNTKQAVSLAARMANVSEGEIVRRLVRGSAPPREDEKITPGVAIFADYEGHRVRARFYAPARVEIVDGPLAGQSFGTPTGAARAVVRHYNPSINDNRNGWTFWQVGNGTGVRTWLQSIRPSADQR</sequence>
<evidence type="ECO:0000313" key="2">
    <source>
        <dbReference type="Proteomes" id="UP000677082"/>
    </source>
</evidence>
<comment type="caution">
    <text evidence="1">The sequence shown here is derived from an EMBL/GenBank/DDBJ whole genome shotgun (WGS) entry which is preliminary data.</text>
</comment>
<protein>
    <submittedName>
        <fullName evidence="1">Uncharacterized protein</fullName>
    </submittedName>
</protein>
<dbReference type="RefSeq" id="WP_213005277.1">
    <property type="nucleotide sequence ID" value="NZ_BOQN01000014.1"/>
</dbReference>